<organism evidence="1 2">
    <name type="scientific">Flemingia macrophylla</name>
    <dbReference type="NCBI Taxonomy" id="520843"/>
    <lineage>
        <taxon>Eukaryota</taxon>
        <taxon>Viridiplantae</taxon>
        <taxon>Streptophyta</taxon>
        <taxon>Embryophyta</taxon>
        <taxon>Tracheophyta</taxon>
        <taxon>Spermatophyta</taxon>
        <taxon>Magnoliopsida</taxon>
        <taxon>eudicotyledons</taxon>
        <taxon>Gunneridae</taxon>
        <taxon>Pentapetalae</taxon>
        <taxon>rosids</taxon>
        <taxon>fabids</taxon>
        <taxon>Fabales</taxon>
        <taxon>Fabaceae</taxon>
        <taxon>Papilionoideae</taxon>
        <taxon>50 kb inversion clade</taxon>
        <taxon>NPAAA clade</taxon>
        <taxon>indigoferoid/millettioid clade</taxon>
        <taxon>Phaseoleae</taxon>
        <taxon>Flemingia</taxon>
    </lineage>
</organism>
<protein>
    <submittedName>
        <fullName evidence="1">Uncharacterized protein</fullName>
    </submittedName>
</protein>
<sequence length="49" mass="6166">MSNSRIVHDFIAHENLWMRGFNSLTFWARNMQYLNSRWMLKFSWLRNMQ</sequence>
<evidence type="ECO:0000313" key="1">
    <source>
        <dbReference type="EMBL" id="KAL2331823.1"/>
    </source>
</evidence>
<dbReference type="AlphaFoldDB" id="A0ABD1M7R0"/>
<proteinExistence type="predicted"/>
<accession>A0ABD1M7R0</accession>
<reference evidence="1 2" key="1">
    <citation type="submission" date="2024-08" db="EMBL/GenBank/DDBJ databases">
        <title>Insights into the chromosomal genome structure of Flemingia macrophylla.</title>
        <authorList>
            <person name="Ding Y."/>
            <person name="Zhao Y."/>
            <person name="Bi W."/>
            <person name="Wu M."/>
            <person name="Zhao G."/>
            <person name="Gong Y."/>
            <person name="Li W."/>
            <person name="Zhang P."/>
        </authorList>
    </citation>
    <scope>NUCLEOTIDE SEQUENCE [LARGE SCALE GENOMIC DNA]</scope>
    <source>
        <strain evidence="1">DYQJB</strain>
        <tissue evidence="1">Leaf</tissue>
    </source>
</reference>
<evidence type="ECO:0000313" key="2">
    <source>
        <dbReference type="Proteomes" id="UP001603857"/>
    </source>
</evidence>
<keyword evidence="2" id="KW-1185">Reference proteome</keyword>
<dbReference type="Proteomes" id="UP001603857">
    <property type="component" value="Unassembled WGS sequence"/>
</dbReference>
<dbReference type="EMBL" id="JBGMDY010000006">
    <property type="protein sequence ID" value="KAL2331823.1"/>
    <property type="molecule type" value="Genomic_DNA"/>
</dbReference>
<comment type="caution">
    <text evidence="1">The sequence shown here is derived from an EMBL/GenBank/DDBJ whole genome shotgun (WGS) entry which is preliminary data.</text>
</comment>
<name>A0ABD1M7R0_9FABA</name>
<gene>
    <name evidence="1" type="ORF">Fmac_019404</name>
</gene>